<evidence type="ECO:0000259" key="8">
    <source>
        <dbReference type="PROSITE" id="PS50011"/>
    </source>
</evidence>
<keyword evidence="2" id="KW-0808">Transferase</keyword>
<dbReference type="SMART" id="SM00220">
    <property type="entry name" value="S_TKc"/>
    <property type="match status" value="1"/>
</dbReference>
<dbReference type="Proteomes" id="UP000030690">
    <property type="component" value="Unassembled WGS sequence"/>
</dbReference>
<organism evidence="9 10">
    <name type="scientific">Plasmodium falciparum Vietnam Oak-Knoll</name>
    <name type="common">FVO</name>
    <dbReference type="NCBI Taxonomy" id="1036723"/>
    <lineage>
        <taxon>Eukaryota</taxon>
        <taxon>Sar</taxon>
        <taxon>Alveolata</taxon>
        <taxon>Apicomplexa</taxon>
        <taxon>Aconoidasida</taxon>
        <taxon>Haemosporida</taxon>
        <taxon>Plasmodiidae</taxon>
        <taxon>Plasmodium</taxon>
        <taxon>Plasmodium (Laverania)</taxon>
    </lineage>
</organism>
<keyword evidence="4 9" id="KW-0418">Kinase</keyword>
<name>A0A024V788_PLAFA</name>
<sequence>MGCYKYGFMNGVGILRKKRSLNFCLFEWNKKKCMIRIFKYMDIYLYIYNNDEQILYQEKMDAIFPFYIDKNICKNIHEQVFDKLFGMSDKLMSHLFQSIDKKNNKINHSVNTQGILKKYINYDDHLNFLKGIINKTDILNLRIDDNNIKDETLYSHDIIKSKRLFNEKFLFYHTDSCNSDFCIPTDDESDSIMNKHEIKKIKKMKNIKKMKLPTNVGQEEIIKEENYDGYKNYEQYKNYEINQKTQNNILRFQMYQQLAQFKINKKKKKEKKRKKEEYYKLFISHYNINSSASNNLKLINQKTEDNNNNDNVIINYGVLKELGINNKEHIFFLMNIINTFNSIHNMYLQVLNQEKLMHNDYKSSCAHHSINKKEVFIIKKFDKSIPPNFFLCYYKNCRVYLKGFTHKKEKYIYKNNEENEENEINQQDKQDKQDKQDIQNVQDKPNEQKKLLNINGTWEKGIEKKGDENVQPTYINDECKNEAPDHNTDINISIHVQNKNDYNNLNYNKNNSTDAKNILPSFKNNLLNAAQRLLYNESINETLFNNLKNIKNNFLKLEEEQDEYKRDGQTLGNFENVTNMSLSYQKKKKKIIEHNKIYSPEDNTKTEINYNNDCMINNVKEYKKMKKKKGEKKKHIYNNPIKYKKTYNNKTYNIINKSIRKIEYIKEYLIVSNLRHPNILQCIGNIFVDDKEDCGIVFEYIKGKTLYDFIYKKGYNKNEINDKKVNNDDVYNDHKNNHNNNNNDNVIRRNNMHNNTLRYKEIVKLFFEISSCLYYIHKKNVCHGNINSKNIMITKKGDIKIYNFECSFIESFYDYKMKKNKEQNKRYKNYYDIYNNISLDEQMFLPFPYFTTINNIKNNNISNLLSFSNNHLYYYYINEKHDEYYYMAPEVLRQEEYTKKSDIYSFGVIMYEVIFKKAPFEKDISPLFFSIQTCYHPRYINMDTDQLNFLYGNNIFSSLSLSHSNSHSHSLFMNIIFLIKQCLHPLPTCRPTAKYLIQNFKGHEIKWSQCIYKIKKKKNNNK</sequence>
<dbReference type="EMBL" id="KI925078">
    <property type="protein sequence ID" value="ETW18666.1"/>
    <property type="molecule type" value="Genomic_DNA"/>
</dbReference>
<dbReference type="SUPFAM" id="SSF56112">
    <property type="entry name" value="Protein kinase-like (PK-like)"/>
    <property type="match status" value="1"/>
</dbReference>
<dbReference type="PANTHER" id="PTHR24345:SF0">
    <property type="entry name" value="CELL CYCLE SERINE_THREONINE-PROTEIN KINASE CDC5_MSD2"/>
    <property type="match status" value="1"/>
</dbReference>
<feature type="domain" description="Protein kinase" evidence="8">
    <location>
        <begin position="622"/>
        <end position="1006"/>
    </location>
</feature>
<dbReference type="Pfam" id="PF07714">
    <property type="entry name" value="PK_Tyr_Ser-Thr"/>
    <property type="match status" value="1"/>
</dbReference>
<dbReference type="AlphaFoldDB" id="A0A024V788"/>
<proteinExistence type="predicted"/>
<keyword evidence="3" id="KW-0547">Nucleotide-binding</keyword>
<dbReference type="GO" id="GO:0005524">
    <property type="term" value="F:ATP binding"/>
    <property type="evidence" value="ECO:0007669"/>
    <property type="project" value="UniProtKB-KW"/>
</dbReference>
<evidence type="ECO:0000256" key="4">
    <source>
        <dbReference type="ARBA" id="ARBA00022777"/>
    </source>
</evidence>
<dbReference type="GO" id="GO:0005634">
    <property type="term" value="C:nucleus"/>
    <property type="evidence" value="ECO:0007669"/>
    <property type="project" value="TreeGrafter"/>
</dbReference>
<dbReference type="Gene3D" id="1.10.510.10">
    <property type="entry name" value="Transferase(Phosphotransferase) domain 1"/>
    <property type="match status" value="2"/>
</dbReference>
<evidence type="ECO:0000256" key="1">
    <source>
        <dbReference type="ARBA" id="ARBA00022527"/>
    </source>
</evidence>
<reference evidence="9 10" key="1">
    <citation type="submission" date="2013-02" db="EMBL/GenBank/DDBJ databases">
        <title>The Genome Annotation of Plasmodium falciparum Vietnam Oak-Knoll (FVO).</title>
        <authorList>
            <consortium name="The Broad Institute Genome Sequencing Platform"/>
            <consortium name="The Broad Institute Genome Sequencing Center for Infectious Disease"/>
            <person name="Neafsey D."/>
            <person name="Hoffman S."/>
            <person name="Volkman S."/>
            <person name="Rosenthal P."/>
            <person name="Walker B."/>
            <person name="Young S.K."/>
            <person name="Zeng Q."/>
            <person name="Gargeya S."/>
            <person name="Fitzgerald M."/>
            <person name="Haas B."/>
            <person name="Abouelleil A."/>
            <person name="Allen A.W."/>
            <person name="Alvarado L."/>
            <person name="Arachchi H.M."/>
            <person name="Berlin A.M."/>
            <person name="Chapman S.B."/>
            <person name="Gainer-Dewar J."/>
            <person name="Goldberg J."/>
            <person name="Griggs A."/>
            <person name="Gujja S."/>
            <person name="Hansen M."/>
            <person name="Howarth C."/>
            <person name="Imamovic A."/>
            <person name="Ireland A."/>
            <person name="Larimer J."/>
            <person name="McCowan C."/>
            <person name="Murphy C."/>
            <person name="Pearson M."/>
            <person name="Poon T.W."/>
            <person name="Priest M."/>
            <person name="Roberts A."/>
            <person name="Saif S."/>
            <person name="Shea T."/>
            <person name="Sisk P."/>
            <person name="Sykes S."/>
            <person name="Wortman J."/>
            <person name="Nusbaum C."/>
            <person name="Birren B."/>
        </authorList>
    </citation>
    <scope>NUCLEOTIDE SEQUENCE [LARGE SCALE GENOMIC DNA]</scope>
    <source>
        <strain evidence="10">Vietnam Oak-Knoll (FVO)</strain>
    </source>
</reference>
<dbReference type="Pfam" id="PF00069">
    <property type="entry name" value="Pkinase"/>
    <property type="match status" value="1"/>
</dbReference>
<evidence type="ECO:0000256" key="3">
    <source>
        <dbReference type="ARBA" id="ARBA00022741"/>
    </source>
</evidence>
<evidence type="ECO:0000256" key="6">
    <source>
        <dbReference type="SAM" id="Coils"/>
    </source>
</evidence>
<dbReference type="InterPro" id="IPR000719">
    <property type="entry name" value="Prot_kinase_dom"/>
</dbReference>
<gene>
    <name evidence="9" type="ORF">PFFVO_02562</name>
</gene>
<dbReference type="InterPro" id="IPR001245">
    <property type="entry name" value="Ser-Thr/Tyr_kinase_cat_dom"/>
</dbReference>
<feature type="region of interest" description="Disordered" evidence="7">
    <location>
        <begin position="418"/>
        <end position="447"/>
    </location>
</feature>
<feature type="coiled-coil region" evidence="6">
    <location>
        <begin position="540"/>
        <end position="567"/>
    </location>
</feature>
<evidence type="ECO:0000256" key="7">
    <source>
        <dbReference type="SAM" id="MobiDB-lite"/>
    </source>
</evidence>
<dbReference type="OrthoDB" id="294378at2759"/>
<dbReference type="GO" id="GO:0004674">
    <property type="term" value="F:protein serine/threonine kinase activity"/>
    <property type="evidence" value="ECO:0007669"/>
    <property type="project" value="UniProtKB-KW"/>
</dbReference>
<keyword evidence="1 9" id="KW-0723">Serine/threonine-protein kinase</keyword>
<evidence type="ECO:0000256" key="5">
    <source>
        <dbReference type="ARBA" id="ARBA00022840"/>
    </source>
</evidence>
<dbReference type="PROSITE" id="PS50011">
    <property type="entry name" value="PROTEIN_KINASE_DOM"/>
    <property type="match status" value="1"/>
</dbReference>
<evidence type="ECO:0000313" key="9">
    <source>
        <dbReference type="EMBL" id="ETW18666.1"/>
    </source>
</evidence>
<keyword evidence="6" id="KW-0175">Coiled coil</keyword>
<reference evidence="9 10" key="2">
    <citation type="submission" date="2013-02" db="EMBL/GenBank/DDBJ databases">
        <title>The Genome Sequence of Plasmodium falciparum Vietnam Oak-Knoll (FVO).</title>
        <authorList>
            <consortium name="The Broad Institute Genome Sequencing Platform"/>
            <consortium name="The Broad Institute Genome Sequencing Center for Infectious Disease"/>
            <person name="Neafsey D."/>
            <person name="Cheeseman I."/>
            <person name="Volkman S."/>
            <person name="Adams J."/>
            <person name="Walker B."/>
            <person name="Young S.K."/>
            <person name="Zeng Q."/>
            <person name="Gargeya S."/>
            <person name="Fitzgerald M."/>
            <person name="Haas B."/>
            <person name="Abouelleil A."/>
            <person name="Alvarado L."/>
            <person name="Arachchi H.M."/>
            <person name="Berlin A.M."/>
            <person name="Chapman S.B."/>
            <person name="Dewar J."/>
            <person name="Goldberg J."/>
            <person name="Griggs A."/>
            <person name="Gujja S."/>
            <person name="Hansen M."/>
            <person name="Howarth C."/>
            <person name="Imamovic A."/>
            <person name="Larimer J."/>
            <person name="McCowan C."/>
            <person name="Murphy C."/>
            <person name="Neiman D."/>
            <person name="Pearson M."/>
            <person name="Priest M."/>
            <person name="Roberts A."/>
            <person name="Saif S."/>
            <person name="Shea T."/>
            <person name="Sisk P."/>
            <person name="Sykes S."/>
            <person name="Wortman J."/>
            <person name="Nusbaum C."/>
            <person name="Birren B."/>
        </authorList>
    </citation>
    <scope>NUCLEOTIDE SEQUENCE [LARGE SCALE GENOMIC DNA]</scope>
    <source>
        <strain evidence="10">Vietnam Oak-Knoll (FVO)</strain>
    </source>
</reference>
<feature type="compositionally biased region" description="Basic and acidic residues" evidence="7">
    <location>
        <begin position="426"/>
        <end position="437"/>
    </location>
</feature>
<keyword evidence="5" id="KW-0067">ATP-binding</keyword>
<evidence type="ECO:0000256" key="2">
    <source>
        <dbReference type="ARBA" id="ARBA00022679"/>
    </source>
</evidence>
<protein>
    <submittedName>
        <fullName evidence="9">Serine/threonine protein kinase</fullName>
    </submittedName>
</protein>
<dbReference type="PANTHER" id="PTHR24345">
    <property type="entry name" value="SERINE/THREONINE-PROTEIN KINASE PLK"/>
    <property type="match status" value="1"/>
</dbReference>
<accession>A0A024V788</accession>
<evidence type="ECO:0000313" key="10">
    <source>
        <dbReference type="Proteomes" id="UP000030690"/>
    </source>
</evidence>
<dbReference type="InterPro" id="IPR011009">
    <property type="entry name" value="Kinase-like_dom_sf"/>
</dbReference>